<dbReference type="Pfam" id="PF02138">
    <property type="entry name" value="Beach"/>
    <property type="match status" value="1"/>
</dbReference>
<feature type="non-terminal residue" evidence="2">
    <location>
        <position position="258"/>
    </location>
</feature>
<protein>
    <recommendedName>
        <fullName evidence="1">BEACH domain-containing protein</fullName>
    </recommendedName>
</protein>
<dbReference type="PANTHER" id="PTHR46866">
    <property type="entry name" value="GH12955P"/>
    <property type="match status" value="1"/>
</dbReference>
<dbReference type="Gene3D" id="1.10.1540.10">
    <property type="entry name" value="BEACH domain"/>
    <property type="match status" value="1"/>
</dbReference>
<name>A0A3P7VKD0_RODNA</name>
<dbReference type="SUPFAM" id="SSF81837">
    <property type="entry name" value="BEACH domain"/>
    <property type="match status" value="1"/>
</dbReference>
<dbReference type="InterPro" id="IPR036372">
    <property type="entry name" value="BEACH_dom_sf"/>
</dbReference>
<feature type="domain" description="BEACH" evidence="1">
    <location>
        <begin position="1"/>
        <end position="162"/>
    </location>
</feature>
<proteinExistence type="predicted"/>
<dbReference type="PROSITE" id="PS50197">
    <property type="entry name" value="BEACH"/>
    <property type="match status" value="1"/>
</dbReference>
<dbReference type="EMBL" id="UZAE01005621">
    <property type="protein sequence ID" value="VDO01755.1"/>
    <property type="molecule type" value="Genomic_DNA"/>
</dbReference>
<dbReference type="PANTHER" id="PTHR46866:SF1">
    <property type="entry name" value="GH12955P"/>
    <property type="match status" value="1"/>
</dbReference>
<organism evidence="2 3">
    <name type="scientific">Rodentolepis nana</name>
    <name type="common">Dwarf tapeworm</name>
    <name type="synonym">Hymenolepis nana</name>
    <dbReference type="NCBI Taxonomy" id="102285"/>
    <lineage>
        <taxon>Eukaryota</taxon>
        <taxon>Metazoa</taxon>
        <taxon>Spiralia</taxon>
        <taxon>Lophotrochozoa</taxon>
        <taxon>Platyhelminthes</taxon>
        <taxon>Cestoda</taxon>
        <taxon>Eucestoda</taxon>
        <taxon>Cyclophyllidea</taxon>
        <taxon>Hymenolepididae</taxon>
        <taxon>Rodentolepis</taxon>
    </lineage>
</organism>
<evidence type="ECO:0000313" key="2">
    <source>
        <dbReference type="EMBL" id="VDO01755.1"/>
    </source>
</evidence>
<dbReference type="InterPro" id="IPR000409">
    <property type="entry name" value="BEACH_dom"/>
</dbReference>
<dbReference type="SMART" id="SM01026">
    <property type="entry name" value="Beach"/>
    <property type="match status" value="1"/>
</dbReference>
<sequence length="258" mass="29515">MDVLKRYVRSVYRPQEFPSSLQRLYATTPEECIPEFFTDCSIFSSIHPDMPDLQLPDWFQGTPSDFLTYHRRVLECDAVSSNLHYWIDLTFGYKLIGEAAATAKNVHLELVSPNPPSNSRVTCLFSLPHPRRVTASTPPEDLISIYEEMYDFFSKICSDLEDLACLITEVSVGITIPASFPLIDNVNSQSRLKRARQFFKTYNSSIPTGFRKPVELILFSRNHDLPLSLIRRCVFRVPSFISDLHRIQIGLDSRSAIS</sequence>
<accession>A0A3P7VKD0</accession>
<evidence type="ECO:0000313" key="3">
    <source>
        <dbReference type="Proteomes" id="UP000278807"/>
    </source>
</evidence>
<dbReference type="OrthoDB" id="29306at2759"/>
<reference evidence="2 3" key="1">
    <citation type="submission" date="2018-11" db="EMBL/GenBank/DDBJ databases">
        <authorList>
            <consortium name="Pathogen Informatics"/>
        </authorList>
    </citation>
    <scope>NUCLEOTIDE SEQUENCE [LARGE SCALE GENOMIC DNA]</scope>
</reference>
<gene>
    <name evidence="2" type="ORF">HNAJ_LOCUS5895</name>
</gene>
<keyword evidence="3" id="KW-1185">Reference proteome</keyword>
<dbReference type="Proteomes" id="UP000278807">
    <property type="component" value="Unassembled WGS sequence"/>
</dbReference>
<dbReference type="AlphaFoldDB" id="A0A3P7VKD0"/>
<evidence type="ECO:0000259" key="1">
    <source>
        <dbReference type="PROSITE" id="PS50197"/>
    </source>
</evidence>